<name>A0ABP3DEE4_9ACTN</name>
<dbReference type="PRINTS" id="PR00081">
    <property type="entry name" value="GDHRDH"/>
</dbReference>
<dbReference type="InterPro" id="IPR002347">
    <property type="entry name" value="SDR_fam"/>
</dbReference>
<protein>
    <submittedName>
        <fullName evidence="3">SDR family oxidoreductase</fullName>
    </submittedName>
</protein>
<reference evidence="4" key="1">
    <citation type="journal article" date="2019" name="Int. J. Syst. Evol. Microbiol.">
        <title>The Global Catalogue of Microorganisms (GCM) 10K type strain sequencing project: providing services to taxonomists for standard genome sequencing and annotation.</title>
        <authorList>
            <consortium name="The Broad Institute Genomics Platform"/>
            <consortium name="The Broad Institute Genome Sequencing Center for Infectious Disease"/>
            <person name="Wu L."/>
            <person name="Ma J."/>
        </authorList>
    </citation>
    <scope>NUCLEOTIDE SEQUENCE [LARGE SCALE GENOMIC DNA]</scope>
    <source>
        <strain evidence="4">JCM 10425</strain>
    </source>
</reference>
<keyword evidence="4" id="KW-1185">Reference proteome</keyword>
<dbReference type="PANTHER" id="PTHR24321">
    <property type="entry name" value="DEHYDROGENASES, SHORT CHAIN"/>
    <property type="match status" value="1"/>
</dbReference>
<comment type="caution">
    <text evidence="3">The sequence shown here is derived from an EMBL/GenBank/DDBJ whole genome shotgun (WGS) entry which is preliminary data.</text>
</comment>
<dbReference type="PROSITE" id="PS00061">
    <property type="entry name" value="ADH_SHORT"/>
    <property type="match status" value="1"/>
</dbReference>
<dbReference type="EMBL" id="BAAAGX010000006">
    <property type="protein sequence ID" value="GAA0228611.1"/>
    <property type="molecule type" value="Genomic_DNA"/>
</dbReference>
<evidence type="ECO:0000256" key="1">
    <source>
        <dbReference type="ARBA" id="ARBA00006484"/>
    </source>
</evidence>
<dbReference type="NCBIfam" id="NF005559">
    <property type="entry name" value="PRK07231.1"/>
    <property type="match status" value="1"/>
</dbReference>
<dbReference type="Proteomes" id="UP001500967">
    <property type="component" value="Unassembled WGS sequence"/>
</dbReference>
<gene>
    <name evidence="3" type="ORF">GCM10009539_12530</name>
</gene>
<dbReference type="NCBIfam" id="NF009466">
    <property type="entry name" value="PRK12826.1-2"/>
    <property type="match status" value="1"/>
</dbReference>
<dbReference type="Gene3D" id="3.40.50.720">
    <property type="entry name" value="NAD(P)-binding Rossmann-like Domain"/>
    <property type="match status" value="1"/>
</dbReference>
<keyword evidence="2" id="KW-0560">Oxidoreductase</keyword>
<dbReference type="Pfam" id="PF13561">
    <property type="entry name" value="adh_short_C2"/>
    <property type="match status" value="1"/>
</dbReference>
<evidence type="ECO:0000313" key="4">
    <source>
        <dbReference type="Proteomes" id="UP001500967"/>
    </source>
</evidence>
<dbReference type="InterPro" id="IPR036291">
    <property type="entry name" value="NAD(P)-bd_dom_sf"/>
</dbReference>
<evidence type="ECO:0000256" key="2">
    <source>
        <dbReference type="ARBA" id="ARBA00023002"/>
    </source>
</evidence>
<dbReference type="PANTHER" id="PTHR24321:SF8">
    <property type="entry name" value="ESTRADIOL 17-BETA-DEHYDROGENASE 8-RELATED"/>
    <property type="match status" value="1"/>
</dbReference>
<comment type="similarity">
    <text evidence="1">Belongs to the short-chain dehydrogenases/reductases (SDR) family.</text>
</comment>
<proteinExistence type="inferred from homology"/>
<dbReference type="RefSeq" id="WP_344647760.1">
    <property type="nucleotide sequence ID" value="NZ_BAAAGX010000006.1"/>
</dbReference>
<accession>A0ABP3DEE4</accession>
<dbReference type="CDD" id="cd05233">
    <property type="entry name" value="SDR_c"/>
    <property type="match status" value="1"/>
</dbReference>
<dbReference type="InterPro" id="IPR020904">
    <property type="entry name" value="Sc_DH/Rdtase_CS"/>
</dbReference>
<evidence type="ECO:0000313" key="3">
    <source>
        <dbReference type="EMBL" id="GAA0228611.1"/>
    </source>
</evidence>
<sequence>MTFSGAGVVVTGAGSGIGRATAVHLASLGAEVVVADLDTGGGEETVETIRAEGGTATFVHADVADPDSVDELIERAVRHLGGLDLAVNNAGIGHAPSDLHELEIETWDQVLGVDLRGTFLCLRAELKVMVDAGHGSVVNMASNAGLKNAPGMAAYTAAKHGVIGLTKNAALQYARRNIRINAICPGTVLTAGLAAFPEENQREWAELIPMGRIASTEEIAQAVAYLLSDQAAFITGIGLLIDGGLMYD</sequence>
<dbReference type="SUPFAM" id="SSF51735">
    <property type="entry name" value="NAD(P)-binding Rossmann-fold domains"/>
    <property type="match status" value="1"/>
</dbReference>
<dbReference type="PRINTS" id="PR00080">
    <property type="entry name" value="SDRFAMILY"/>
</dbReference>
<organism evidence="3 4">
    <name type="scientific">Cryptosporangium japonicum</name>
    <dbReference type="NCBI Taxonomy" id="80872"/>
    <lineage>
        <taxon>Bacteria</taxon>
        <taxon>Bacillati</taxon>
        <taxon>Actinomycetota</taxon>
        <taxon>Actinomycetes</taxon>
        <taxon>Cryptosporangiales</taxon>
        <taxon>Cryptosporangiaceae</taxon>
        <taxon>Cryptosporangium</taxon>
    </lineage>
</organism>